<evidence type="ECO:0000256" key="4">
    <source>
        <dbReference type="ARBA" id="ARBA00023004"/>
    </source>
</evidence>
<dbReference type="KEGG" id="thf:MA03_01110"/>
<reference evidence="7 8" key="1">
    <citation type="journal article" date="2015" name="Stand. Genomic Sci.">
        <title>Complete genome sequence of and proposal of Thermofilum uzonense sp. nov. a novel hyperthermophilic crenarchaeon and emended description of the genus Thermofilum.</title>
        <authorList>
            <person name="Toshchakov S.V."/>
            <person name="Korzhenkov A.A."/>
            <person name="Samarov N.I."/>
            <person name="Mazunin I.O."/>
            <person name="Mozhey O.I."/>
            <person name="Shmyr I.S."/>
            <person name="Derbikova K.S."/>
            <person name="Taranov E.A."/>
            <person name="Dominova I.N."/>
            <person name="Bonch-Osmolovskaya E.A."/>
            <person name="Patrushev M.V."/>
            <person name="Podosokorskaya O.A."/>
            <person name="Kublanov I.V."/>
        </authorList>
    </citation>
    <scope>NUCLEOTIDE SEQUENCE [LARGE SCALE GENOMIC DNA]</scope>
    <source>
        <strain evidence="7 8">1807-2</strain>
    </source>
</reference>
<dbReference type="InterPro" id="IPR058240">
    <property type="entry name" value="rSAM_sf"/>
</dbReference>
<feature type="domain" description="Radical SAM core" evidence="6">
    <location>
        <begin position="1"/>
        <end position="203"/>
    </location>
</feature>
<evidence type="ECO:0000313" key="8">
    <source>
        <dbReference type="Proteomes" id="UP000067434"/>
    </source>
</evidence>
<dbReference type="AlphaFoldDB" id="A0A0F7FK12"/>
<dbReference type="PANTHER" id="PTHR43273">
    <property type="entry name" value="ANAEROBIC SULFATASE-MATURATING ENZYME HOMOLOG ASLB-RELATED"/>
    <property type="match status" value="1"/>
</dbReference>
<dbReference type="PANTHER" id="PTHR43273:SF2">
    <property type="entry name" value="RADICAL SAM CORE DOMAIN-CONTAINING PROTEIN"/>
    <property type="match status" value="1"/>
</dbReference>
<dbReference type="Proteomes" id="UP000067434">
    <property type="component" value="Chromosome"/>
</dbReference>
<dbReference type="InterPro" id="IPR023867">
    <property type="entry name" value="Sulphatase_maturase_rSAM"/>
</dbReference>
<dbReference type="Pfam" id="PF04055">
    <property type="entry name" value="Radical_SAM"/>
    <property type="match status" value="1"/>
</dbReference>
<dbReference type="GO" id="GO:0051536">
    <property type="term" value="F:iron-sulfur cluster binding"/>
    <property type="evidence" value="ECO:0007669"/>
    <property type="project" value="UniProtKB-KW"/>
</dbReference>
<evidence type="ECO:0000256" key="3">
    <source>
        <dbReference type="ARBA" id="ARBA00022723"/>
    </source>
</evidence>
<dbReference type="Gene3D" id="3.20.20.70">
    <property type="entry name" value="Aldolase class I"/>
    <property type="match status" value="1"/>
</dbReference>
<dbReference type="SFLD" id="SFLDG01067">
    <property type="entry name" value="SPASM/twitch_domain_containing"/>
    <property type="match status" value="1"/>
</dbReference>
<evidence type="ECO:0000259" key="6">
    <source>
        <dbReference type="PROSITE" id="PS51918"/>
    </source>
</evidence>
<keyword evidence="4" id="KW-0408">Iron</keyword>
<keyword evidence="5" id="KW-0411">Iron-sulfur</keyword>
<organism evidence="7 8">
    <name type="scientific">Infirmifilum uzonense</name>
    <dbReference type="NCBI Taxonomy" id="1550241"/>
    <lineage>
        <taxon>Archaea</taxon>
        <taxon>Thermoproteota</taxon>
        <taxon>Thermoprotei</taxon>
        <taxon>Thermofilales</taxon>
        <taxon>Thermofilaceae</taxon>
        <taxon>Infirmifilum</taxon>
    </lineage>
</organism>
<dbReference type="EMBL" id="CP009961">
    <property type="protein sequence ID" value="AKG39282.1"/>
    <property type="molecule type" value="Genomic_DNA"/>
</dbReference>
<comment type="cofactor">
    <cofactor evidence="1">
        <name>[4Fe-4S] cluster</name>
        <dbReference type="ChEBI" id="CHEBI:49883"/>
    </cofactor>
</comment>
<dbReference type="InterPro" id="IPR013785">
    <property type="entry name" value="Aldolase_TIM"/>
</dbReference>
<name>A0A0F7FK12_9CREN</name>
<keyword evidence="3" id="KW-0479">Metal-binding</keyword>
<evidence type="ECO:0000256" key="5">
    <source>
        <dbReference type="ARBA" id="ARBA00023014"/>
    </source>
</evidence>
<gene>
    <name evidence="7" type="ORF">MA03_01110</name>
</gene>
<dbReference type="InterPro" id="IPR023885">
    <property type="entry name" value="4Fe4S-binding_SPASM_dom"/>
</dbReference>
<dbReference type="InterPro" id="IPR023819">
    <property type="entry name" value="Pep-mod_rSAM_AF0577"/>
</dbReference>
<dbReference type="NCBIfam" id="TIGR04084">
    <property type="entry name" value="rSAM_AF0577"/>
    <property type="match status" value="1"/>
</dbReference>
<proteinExistence type="predicted"/>
<accession>A0A0F7FK12</accession>
<evidence type="ECO:0000256" key="1">
    <source>
        <dbReference type="ARBA" id="ARBA00001966"/>
    </source>
</evidence>
<sequence>MVFTTGQCNLKCDYCGGSFPREKVPWEIEYDLANLKRLIEKDDEAVVAFYGGEPLLNYKKVIWILDNIKAKHFVIQTNGLLYHMLPNEYWRRFDTVLLSIDGRREITNKHRGAGVYEKVLEAAKHLRKIGFQGDVIARMTVTQDTDIYEDVSHLLSLNLFNHIHWQLDVVWSDRWRNFTEWRDNSYKPGLRRLMSLWITRIKKGKVLGIAPFKAIASQAIFGNVYNAPPCGSGVNSVSILTNGKITACPIAVSENWALLGDVKTGFKLMQRPILEPCISCPYFNYCGGRCLYAYRERYWGDSGFREVCEATKTLIKLVLASVPAIIESIDSGVISPEDLLYPPFNNTVEIIP</sequence>
<dbReference type="HOGENOM" id="CLU_777602_0_0_2"/>
<dbReference type="STRING" id="1550241.MA03_01110"/>
<dbReference type="CDD" id="cd01335">
    <property type="entry name" value="Radical_SAM"/>
    <property type="match status" value="1"/>
</dbReference>
<evidence type="ECO:0000256" key="2">
    <source>
        <dbReference type="ARBA" id="ARBA00022691"/>
    </source>
</evidence>
<dbReference type="SFLD" id="SFLDS00029">
    <property type="entry name" value="Radical_SAM"/>
    <property type="match status" value="1"/>
</dbReference>
<evidence type="ECO:0000313" key="7">
    <source>
        <dbReference type="EMBL" id="AKG39282.1"/>
    </source>
</evidence>
<dbReference type="GO" id="GO:0016491">
    <property type="term" value="F:oxidoreductase activity"/>
    <property type="evidence" value="ECO:0007669"/>
    <property type="project" value="InterPro"/>
</dbReference>
<keyword evidence="2" id="KW-0949">S-adenosyl-L-methionine</keyword>
<dbReference type="PROSITE" id="PS51918">
    <property type="entry name" value="RADICAL_SAM"/>
    <property type="match status" value="1"/>
</dbReference>
<dbReference type="PATRIC" id="fig|1550241.5.peg.226"/>
<dbReference type="NCBIfam" id="TIGR04085">
    <property type="entry name" value="rSAM_more_4Fe4S"/>
    <property type="match status" value="1"/>
</dbReference>
<dbReference type="SUPFAM" id="SSF102114">
    <property type="entry name" value="Radical SAM enzymes"/>
    <property type="match status" value="1"/>
</dbReference>
<dbReference type="GO" id="GO:0046872">
    <property type="term" value="F:metal ion binding"/>
    <property type="evidence" value="ECO:0007669"/>
    <property type="project" value="UniProtKB-KW"/>
</dbReference>
<protein>
    <submittedName>
        <fullName evidence="7">Radical SAM protein</fullName>
    </submittedName>
</protein>
<dbReference type="SFLD" id="SFLDG01104">
    <property type="entry name" value="Uncharacterised_Radical_SAM_Su"/>
    <property type="match status" value="1"/>
</dbReference>
<dbReference type="InterPro" id="IPR007197">
    <property type="entry name" value="rSAM"/>
</dbReference>
<keyword evidence="8" id="KW-1185">Reference proteome</keyword>